<name>I3T921_MEDTR</name>
<evidence type="ECO:0000256" key="1">
    <source>
        <dbReference type="SAM" id="MobiDB-lite"/>
    </source>
</evidence>
<sequence length="30" mass="3629">MREGQRQRFEEGGVNKSYFERGVNKNKNRN</sequence>
<evidence type="ECO:0000313" key="2">
    <source>
        <dbReference type="EMBL" id="AFK49013.1"/>
    </source>
</evidence>
<dbReference type="EMBL" id="BT149219">
    <property type="protein sequence ID" value="AFK49013.1"/>
    <property type="molecule type" value="mRNA"/>
</dbReference>
<proteinExistence type="evidence at transcript level"/>
<reference evidence="2" key="1">
    <citation type="submission" date="2012-05" db="EMBL/GenBank/DDBJ databases">
        <authorList>
            <person name="Krishnakumar V."/>
            <person name="Cheung F."/>
            <person name="Xiao Y."/>
            <person name="Chan A."/>
            <person name="Moskal W.A."/>
            <person name="Town C.D."/>
        </authorList>
    </citation>
    <scope>NUCLEOTIDE SEQUENCE</scope>
</reference>
<organism evidence="2">
    <name type="scientific">Medicago truncatula</name>
    <name type="common">Barrel medic</name>
    <name type="synonym">Medicago tribuloides</name>
    <dbReference type="NCBI Taxonomy" id="3880"/>
    <lineage>
        <taxon>Eukaryota</taxon>
        <taxon>Viridiplantae</taxon>
        <taxon>Streptophyta</taxon>
        <taxon>Embryophyta</taxon>
        <taxon>Tracheophyta</taxon>
        <taxon>Spermatophyta</taxon>
        <taxon>Magnoliopsida</taxon>
        <taxon>eudicotyledons</taxon>
        <taxon>Gunneridae</taxon>
        <taxon>Pentapetalae</taxon>
        <taxon>rosids</taxon>
        <taxon>fabids</taxon>
        <taxon>Fabales</taxon>
        <taxon>Fabaceae</taxon>
        <taxon>Papilionoideae</taxon>
        <taxon>50 kb inversion clade</taxon>
        <taxon>NPAAA clade</taxon>
        <taxon>Hologalegina</taxon>
        <taxon>IRL clade</taxon>
        <taxon>Trifolieae</taxon>
        <taxon>Medicago</taxon>
    </lineage>
</organism>
<feature type="compositionally biased region" description="Basic and acidic residues" evidence="1">
    <location>
        <begin position="1"/>
        <end position="23"/>
    </location>
</feature>
<accession>I3T921</accession>
<protein>
    <submittedName>
        <fullName evidence="2">Uncharacterized protein</fullName>
    </submittedName>
</protein>
<dbReference type="AlphaFoldDB" id="I3T921"/>
<feature type="region of interest" description="Disordered" evidence="1">
    <location>
        <begin position="1"/>
        <end position="30"/>
    </location>
</feature>